<protein>
    <submittedName>
        <fullName evidence="1">Uncharacterized protein</fullName>
    </submittedName>
</protein>
<evidence type="ECO:0000313" key="1">
    <source>
        <dbReference type="EMBL" id="RUP48319.1"/>
    </source>
</evidence>
<reference evidence="1 2" key="1">
    <citation type="journal article" date="2018" name="New Phytol.">
        <title>Phylogenomics of Endogonaceae and evolution of mycorrhizas within Mucoromycota.</title>
        <authorList>
            <person name="Chang Y."/>
            <person name="Desiro A."/>
            <person name="Na H."/>
            <person name="Sandor L."/>
            <person name="Lipzen A."/>
            <person name="Clum A."/>
            <person name="Barry K."/>
            <person name="Grigoriev I.V."/>
            <person name="Martin F.M."/>
            <person name="Stajich J.E."/>
            <person name="Smith M.E."/>
            <person name="Bonito G."/>
            <person name="Spatafora J.W."/>
        </authorList>
    </citation>
    <scope>NUCLEOTIDE SEQUENCE [LARGE SCALE GENOMIC DNA]</scope>
    <source>
        <strain evidence="1 2">GMNB39</strain>
    </source>
</reference>
<name>A0A433DBW9_9FUNG</name>
<dbReference type="Pfam" id="PF05620">
    <property type="entry name" value="TMEM208_SND2"/>
    <property type="match status" value="1"/>
</dbReference>
<dbReference type="OrthoDB" id="276296at2759"/>
<dbReference type="GO" id="GO:0005789">
    <property type="term" value="C:endoplasmic reticulum membrane"/>
    <property type="evidence" value="ECO:0007669"/>
    <property type="project" value="UniProtKB-SubCell"/>
</dbReference>
<proteinExistence type="predicted"/>
<keyword evidence="2" id="KW-1185">Reference proteome</keyword>
<dbReference type="InterPro" id="IPR008506">
    <property type="entry name" value="SND2/TMEM208"/>
</dbReference>
<comment type="caution">
    <text evidence="1">The sequence shown here is derived from an EMBL/GenBank/DDBJ whole genome shotgun (WGS) entry which is preliminary data.</text>
</comment>
<sequence>MANTSAKRIAADNKKTLANLQRGFIAVNIFYILWRVIFYWSTFSFSHFLLYGSTVAVTLYLYNLLYGMGNPVYLSDGSLAKSGDDINGEGLVAYFFDIIYVTWFVHVTTALISDKLWWLMLSIPAYAVYKGWGFIAPYLFSGSSASEGNADDTSAGGSKRQQKLQKRQESGQAPRAKIARR</sequence>
<dbReference type="Proteomes" id="UP000268093">
    <property type="component" value="Unassembled WGS sequence"/>
</dbReference>
<accession>A0A433DBW9</accession>
<dbReference type="PANTHER" id="PTHR13505">
    <property type="entry name" value="TRANSMEMBRANE PROTEIN 208"/>
    <property type="match status" value="1"/>
</dbReference>
<dbReference type="GO" id="GO:0006624">
    <property type="term" value="P:vacuolar protein processing"/>
    <property type="evidence" value="ECO:0007669"/>
    <property type="project" value="TreeGrafter"/>
</dbReference>
<organism evidence="1 2">
    <name type="scientific">Jimgerdemannia flammicorona</name>
    <dbReference type="NCBI Taxonomy" id="994334"/>
    <lineage>
        <taxon>Eukaryota</taxon>
        <taxon>Fungi</taxon>
        <taxon>Fungi incertae sedis</taxon>
        <taxon>Mucoromycota</taxon>
        <taxon>Mucoromycotina</taxon>
        <taxon>Endogonomycetes</taxon>
        <taxon>Endogonales</taxon>
        <taxon>Endogonaceae</taxon>
        <taxon>Jimgerdemannia</taxon>
    </lineage>
</organism>
<gene>
    <name evidence="1" type="ORF">BC936DRAFT_144716</name>
</gene>
<dbReference type="EMBL" id="RBNI01003477">
    <property type="protein sequence ID" value="RUP48319.1"/>
    <property type="molecule type" value="Genomic_DNA"/>
</dbReference>
<dbReference type="GO" id="GO:0005773">
    <property type="term" value="C:vacuole"/>
    <property type="evidence" value="ECO:0007669"/>
    <property type="project" value="GOC"/>
</dbReference>
<evidence type="ECO:0000313" key="2">
    <source>
        <dbReference type="Proteomes" id="UP000268093"/>
    </source>
</evidence>
<dbReference type="PANTHER" id="PTHR13505:SF7">
    <property type="entry name" value="TRANSMEMBRANE PROTEIN 208"/>
    <property type="match status" value="1"/>
</dbReference>